<gene>
    <name evidence="4" type="ORF">A2663_04295</name>
</gene>
<protein>
    <recommendedName>
        <fullName evidence="3">CBS domain-containing protein</fullName>
    </recommendedName>
</protein>
<dbReference type="PANTHER" id="PTHR43080:SF2">
    <property type="entry name" value="CBS DOMAIN-CONTAINING PROTEIN"/>
    <property type="match status" value="1"/>
</dbReference>
<sequence length="167" mass="19278">MKIKDVMRKKIYTVSPEATLKEAVAELLKYEISGLIVVNEKNEVLGVVSEKDVYRTLYPTYEEFYNNPEIYIDFDVAEKEINHKAEILVKDFMTTNVVKVSPDEPVMKVGSLMLTRNIHRFPVVDENGQLVGVVSRGHIFRSLFKKYLKPEPLLKKLWLKSKKSGTK</sequence>
<evidence type="ECO:0000256" key="1">
    <source>
        <dbReference type="ARBA" id="ARBA00023122"/>
    </source>
</evidence>
<dbReference type="PROSITE" id="PS51371">
    <property type="entry name" value="CBS"/>
    <property type="match status" value="2"/>
</dbReference>
<dbReference type="AlphaFoldDB" id="A0A1G1Y498"/>
<evidence type="ECO:0000256" key="2">
    <source>
        <dbReference type="PROSITE-ProRule" id="PRU00703"/>
    </source>
</evidence>
<dbReference type="EMBL" id="MHIF01000058">
    <property type="protein sequence ID" value="OGY46656.1"/>
    <property type="molecule type" value="Genomic_DNA"/>
</dbReference>
<name>A0A1G1Y498_9BACT</name>
<organism evidence="4 5">
    <name type="scientific">Candidatus Buchananbacteria bacterium RIFCSPHIGHO2_01_FULL_46_12</name>
    <dbReference type="NCBI Taxonomy" id="1797536"/>
    <lineage>
        <taxon>Bacteria</taxon>
        <taxon>Candidatus Buchananiibacteriota</taxon>
    </lineage>
</organism>
<dbReference type="Proteomes" id="UP000178432">
    <property type="component" value="Unassembled WGS sequence"/>
</dbReference>
<proteinExistence type="predicted"/>
<dbReference type="Pfam" id="PF00571">
    <property type="entry name" value="CBS"/>
    <property type="match status" value="2"/>
</dbReference>
<evidence type="ECO:0000313" key="5">
    <source>
        <dbReference type="Proteomes" id="UP000178432"/>
    </source>
</evidence>
<dbReference type="InterPro" id="IPR046342">
    <property type="entry name" value="CBS_dom_sf"/>
</dbReference>
<evidence type="ECO:0000259" key="3">
    <source>
        <dbReference type="PROSITE" id="PS51371"/>
    </source>
</evidence>
<evidence type="ECO:0000313" key="4">
    <source>
        <dbReference type="EMBL" id="OGY46656.1"/>
    </source>
</evidence>
<comment type="caution">
    <text evidence="4">The sequence shown here is derived from an EMBL/GenBank/DDBJ whole genome shotgun (WGS) entry which is preliminary data.</text>
</comment>
<dbReference type="SMART" id="SM00116">
    <property type="entry name" value="CBS"/>
    <property type="match status" value="2"/>
</dbReference>
<dbReference type="InterPro" id="IPR051257">
    <property type="entry name" value="Diverse_CBS-Domain"/>
</dbReference>
<accession>A0A1G1Y498</accession>
<dbReference type="InterPro" id="IPR000644">
    <property type="entry name" value="CBS_dom"/>
</dbReference>
<feature type="domain" description="CBS" evidence="3">
    <location>
        <begin position="93"/>
        <end position="151"/>
    </location>
</feature>
<dbReference type="SUPFAM" id="SSF54631">
    <property type="entry name" value="CBS-domain pair"/>
    <property type="match status" value="1"/>
</dbReference>
<dbReference type="Gene3D" id="3.10.580.10">
    <property type="entry name" value="CBS-domain"/>
    <property type="match status" value="1"/>
</dbReference>
<keyword evidence="1 2" id="KW-0129">CBS domain</keyword>
<reference evidence="4 5" key="1">
    <citation type="journal article" date="2016" name="Nat. Commun.">
        <title>Thousands of microbial genomes shed light on interconnected biogeochemical processes in an aquifer system.</title>
        <authorList>
            <person name="Anantharaman K."/>
            <person name="Brown C.T."/>
            <person name="Hug L.A."/>
            <person name="Sharon I."/>
            <person name="Castelle C.J."/>
            <person name="Probst A.J."/>
            <person name="Thomas B.C."/>
            <person name="Singh A."/>
            <person name="Wilkins M.J."/>
            <person name="Karaoz U."/>
            <person name="Brodie E.L."/>
            <person name="Williams K.H."/>
            <person name="Hubbard S.S."/>
            <person name="Banfield J.F."/>
        </authorList>
    </citation>
    <scope>NUCLEOTIDE SEQUENCE [LARGE SCALE GENOMIC DNA]</scope>
</reference>
<dbReference type="PANTHER" id="PTHR43080">
    <property type="entry name" value="CBS DOMAIN-CONTAINING PROTEIN CBSX3, MITOCHONDRIAL"/>
    <property type="match status" value="1"/>
</dbReference>
<feature type="domain" description="CBS" evidence="3">
    <location>
        <begin position="7"/>
        <end position="69"/>
    </location>
</feature>